<sequence length="34" mass="3925">MFPIPRLTYEMLATMMPAPILTFWYHPAPIGLFG</sequence>
<accession>A0A285D0T2</accession>
<proteinExistence type="predicted"/>
<gene>
    <name evidence="1" type="ORF">SAMN05878503_11520</name>
</gene>
<dbReference type="EMBL" id="OAOQ01000015">
    <property type="protein sequence ID" value="SNX73285.1"/>
    <property type="molecule type" value="Genomic_DNA"/>
</dbReference>
<evidence type="ECO:0000313" key="2">
    <source>
        <dbReference type="Proteomes" id="UP000219467"/>
    </source>
</evidence>
<organism evidence="1 2">
    <name type="scientific">Cereibacter ovatus</name>
    <dbReference type="NCBI Taxonomy" id="439529"/>
    <lineage>
        <taxon>Bacteria</taxon>
        <taxon>Pseudomonadati</taxon>
        <taxon>Pseudomonadota</taxon>
        <taxon>Alphaproteobacteria</taxon>
        <taxon>Rhodobacterales</taxon>
        <taxon>Paracoccaceae</taxon>
        <taxon>Cereibacter</taxon>
    </lineage>
</organism>
<dbReference type="AlphaFoldDB" id="A0A285D0T2"/>
<protein>
    <submittedName>
        <fullName evidence="1">Uncharacterized protein</fullName>
    </submittedName>
</protein>
<name>A0A285D0T2_9RHOB</name>
<reference evidence="2" key="1">
    <citation type="submission" date="2017-08" db="EMBL/GenBank/DDBJ databases">
        <authorList>
            <person name="Varghese N."/>
            <person name="Submissions S."/>
        </authorList>
    </citation>
    <scope>NUCLEOTIDE SEQUENCE [LARGE SCALE GENOMIC DNA]</scope>
    <source>
        <strain evidence="2">JA234</strain>
    </source>
</reference>
<keyword evidence="2" id="KW-1185">Reference proteome</keyword>
<evidence type="ECO:0000313" key="1">
    <source>
        <dbReference type="EMBL" id="SNX73285.1"/>
    </source>
</evidence>
<dbReference type="Proteomes" id="UP000219467">
    <property type="component" value="Unassembled WGS sequence"/>
</dbReference>